<dbReference type="PANTHER" id="PTHR21240">
    <property type="entry name" value="2-AMINO-3-CARBOXYLMUCONATE-6-SEMIALDEHYDE DECARBOXYLASE"/>
    <property type="match status" value="1"/>
</dbReference>
<dbReference type="PANTHER" id="PTHR21240:SF28">
    <property type="entry name" value="ISO-OROTATE DECARBOXYLASE (EUROFUNG)"/>
    <property type="match status" value="1"/>
</dbReference>
<evidence type="ECO:0000259" key="2">
    <source>
        <dbReference type="Pfam" id="PF04909"/>
    </source>
</evidence>
<dbReference type="RefSeq" id="WP_010380431.1">
    <property type="nucleotide sequence ID" value="NZ_AHCD03000016.1"/>
</dbReference>
<sequence>MQKVIDCDRHVIEPVEIWKEYISKDVYEKTPIWLKPASAEIDLKDESGKQLPIPPSYMVGEEPVFSNWGKDLQIASALINSESINERLSATNPIDHLEELNRTGVDKAIIYPTFAGLIVNHSKVDALTSLEFAKGYNRWIEDYCNYAKDRLIPAYLISRHDPSSLLEQVEDAVRKGWSALALRPEPILGISLGDERYEQFWQACAHHELAVTFHGGTHLQGETVGMDRFKNRFSLHACSHPMEAQMAFVSLLESGVFERNPKLKIAFLEAGCSWVPHWLWRLDNICHNEFPSITHTNIRMRPSEYFIRHCWVGVEIGEPISETVNAIGHEKLIFGSDYPHPDHLHFDLAQMANEMPSLSNEQISDILQNNPRPLFNL</sequence>
<dbReference type="InterPro" id="IPR032465">
    <property type="entry name" value="ACMSD"/>
</dbReference>
<dbReference type="EMBL" id="AHCD03000044">
    <property type="protein sequence ID" value="KAF7781579.1"/>
    <property type="molecule type" value="Genomic_DNA"/>
</dbReference>
<keyword evidence="1" id="KW-0456">Lyase</keyword>
<evidence type="ECO:0000313" key="5">
    <source>
        <dbReference type="Proteomes" id="UP000016480"/>
    </source>
</evidence>
<dbReference type="GeneID" id="61360460"/>
<protein>
    <recommendedName>
        <fullName evidence="2">Amidohydrolase-related domain-containing protein</fullName>
    </recommendedName>
</protein>
<gene>
    <name evidence="4" type="ORF">PRUB_a5389</name>
    <name evidence="3" type="ORF">PRUB_b0845</name>
</gene>
<dbReference type="InterPro" id="IPR006680">
    <property type="entry name" value="Amidohydro-rel"/>
</dbReference>
<feature type="domain" description="Amidohydrolase-related" evidence="2">
    <location>
        <begin position="93"/>
        <end position="377"/>
    </location>
</feature>
<reference evidence="3 5" key="1">
    <citation type="journal article" date="2012" name="J. Bacteriol.">
        <title>Genome sequence of the cycloprodigiosin-producing bacterial strain Pseudoalteromonas rubra ATCC 29570(T).</title>
        <authorList>
            <person name="Xie B.B."/>
            <person name="Shu Y.L."/>
            <person name="Qin Q.L."/>
            <person name="Rong J.C."/>
            <person name="Zhang X.Y."/>
            <person name="Chen X.L."/>
            <person name="Zhou B.C."/>
            <person name="Zhang Y.Z."/>
        </authorList>
    </citation>
    <scope>NUCLEOTIDE SEQUENCE [LARGE SCALE GENOMIC DNA]</scope>
    <source>
        <strain evidence="3 5">DSM 6842</strain>
    </source>
</reference>
<evidence type="ECO:0000313" key="4">
    <source>
        <dbReference type="EMBL" id="KAF7789063.1"/>
    </source>
</evidence>
<dbReference type="GO" id="GO:0016787">
    <property type="term" value="F:hydrolase activity"/>
    <property type="evidence" value="ECO:0007669"/>
    <property type="project" value="InterPro"/>
</dbReference>
<comment type="caution">
    <text evidence="3">The sequence shown here is derived from an EMBL/GenBank/DDBJ whole genome shotgun (WGS) entry which is preliminary data.</text>
</comment>
<name>A0A8T0C115_9GAMM</name>
<dbReference type="Pfam" id="PF04909">
    <property type="entry name" value="Amidohydro_2"/>
    <property type="match status" value="1"/>
</dbReference>
<dbReference type="AlphaFoldDB" id="A0A8T0C115"/>
<dbReference type="GO" id="GO:0016831">
    <property type="term" value="F:carboxy-lyase activity"/>
    <property type="evidence" value="ECO:0007669"/>
    <property type="project" value="InterPro"/>
</dbReference>
<dbReference type="Gene3D" id="3.20.20.140">
    <property type="entry name" value="Metal-dependent hydrolases"/>
    <property type="match status" value="1"/>
</dbReference>
<dbReference type="SUPFAM" id="SSF51556">
    <property type="entry name" value="Metallo-dependent hydrolases"/>
    <property type="match status" value="1"/>
</dbReference>
<proteinExistence type="predicted"/>
<dbReference type="InterPro" id="IPR032466">
    <property type="entry name" value="Metal_Hydrolase"/>
</dbReference>
<organism evidence="3 5">
    <name type="scientific">Pseudoalteromonas rubra</name>
    <dbReference type="NCBI Taxonomy" id="43658"/>
    <lineage>
        <taxon>Bacteria</taxon>
        <taxon>Pseudomonadati</taxon>
        <taxon>Pseudomonadota</taxon>
        <taxon>Gammaproteobacteria</taxon>
        <taxon>Alteromonadales</taxon>
        <taxon>Pseudoalteromonadaceae</taxon>
        <taxon>Pseudoalteromonas</taxon>
    </lineage>
</organism>
<dbReference type="EMBL" id="AHCD03000016">
    <property type="protein sequence ID" value="KAF7789063.1"/>
    <property type="molecule type" value="Genomic_DNA"/>
</dbReference>
<reference evidence="3" key="2">
    <citation type="submission" date="2015-06" db="EMBL/GenBank/DDBJ databases">
        <title>Genome sequence of Pseudoalteromonas rubra.</title>
        <authorList>
            <person name="Xie B.-B."/>
            <person name="Rong J.-C."/>
            <person name="Qin Q.-L."/>
            <person name="Zhang Y.-Z."/>
        </authorList>
    </citation>
    <scope>NUCLEOTIDE SEQUENCE</scope>
    <source>
        <strain evidence="3">DSM 6842</strain>
    </source>
</reference>
<dbReference type="Proteomes" id="UP000016480">
    <property type="component" value="Unassembled WGS sequence"/>
</dbReference>
<dbReference type="GO" id="GO:0005737">
    <property type="term" value="C:cytoplasm"/>
    <property type="evidence" value="ECO:0007669"/>
    <property type="project" value="TreeGrafter"/>
</dbReference>
<evidence type="ECO:0000313" key="3">
    <source>
        <dbReference type="EMBL" id="KAF7781579.1"/>
    </source>
</evidence>
<dbReference type="GO" id="GO:0019748">
    <property type="term" value="P:secondary metabolic process"/>
    <property type="evidence" value="ECO:0007669"/>
    <property type="project" value="TreeGrafter"/>
</dbReference>
<accession>A0A8T0C115</accession>
<evidence type="ECO:0000256" key="1">
    <source>
        <dbReference type="ARBA" id="ARBA00023239"/>
    </source>
</evidence>